<feature type="region of interest" description="Disordered" evidence="2">
    <location>
        <begin position="319"/>
        <end position="342"/>
    </location>
</feature>
<dbReference type="GO" id="GO:0005856">
    <property type="term" value="C:cytoskeleton"/>
    <property type="evidence" value="ECO:0007669"/>
    <property type="project" value="TreeGrafter"/>
</dbReference>
<keyword evidence="1" id="KW-0175">Coiled coil</keyword>
<organism evidence="3 4">
    <name type="scientific">Crotalaria pallida</name>
    <name type="common">Smooth rattlebox</name>
    <name type="synonym">Crotalaria striata</name>
    <dbReference type="NCBI Taxonomy" id="3830"/>
    <lineage>
        <taxon>Eukaryota</taxon>
        <taxon>Viridiplantae</taxon>
        <taxon>Streptophyta</taxon>
        <taxon>Embryophyta</taxon>
        <taxon>Tracheophyta</taxon>
        <taxon>Spermatophyta</taxon>
        <taxon>Magnoliopsida</taxon>
        <taxon>eudicotyledons</taxon>
        <taxon>Gunneridae</taxon>
        <taxon>Pentapetalae</taxon>
        <taxon>rosids</taxon>
        <taxon>fabids</taxon>
        <taxon>Fabales</taxon>
        <taxon>Fabaceae</taxon>
        <taxon>Papilionoideae</taxon>
        <taxon>50 kb inversion clade</taxon>
        <taxon>genistoids sensu lato</taxon>
        <taxon>core genistoids</taxon>
        <taxon>Crotalarieae</taxon>
        <taxon>Crotalaria</taxon>
    </lineage>
</organism>
<dbReference type="PANTHER" id="PTHR47357">
    <property type="entry name" value="COP1-INTERACTIVE PROTEIN 1"/>
    <property type="match status" value="1"/>
</dbReference>
<dbReference type="AlphaFoldDB" id="A0AAN9ILY1"/>
<feature type="compositionally biased region" description="Low complexity" evidence="2">
    <location>
        <begin position="60"/>
        <end position="78"/>
    </location>
</feature>
<reference evidence="3 4" key="1">
    <citation type="submission" date="2024-01" db="EMBL/GenBank/DDBJ databases">
        <title>The genomes of 5 underutilized Papilionoideae crops provide insights into root nodulation and disease resistanc.</title>
        <authorList>
            <person name="Yuan L."/>
        </authorList>
    </citation>
    <scope>NUCLEOTIDE SEQUENCE [LARGE SCALE GENOMIC DNA]</scope>
    <source>
        <strain evidence="3">ZHUSHIDOU_FW_LH</strain>
        <tissue evidence="3">Leaf</tissue>
    </source>
</reference>
<keyword evidence="4" id="KW-1185">Reference proteome</keyword>
<dbReference type="GO" id="GO:0005200">
    <property type="term" value="F:structural constituent of cytoskeleton"/>
    <property type="evidence" value="ECO:0007669"/>
    <property type="project" value="TreeGrafter"/>
</dbReference>
<dbReference type="Proteomes" id="UP001372338">
    <property type="component" value="Unassembled WGS sequence"/>
</dbReference>
<evidence type="ECO:0000313" key="3">
    <source>
        <dbReference type="EMBL" id="KAK7282448.1"/>
    </source>
</evidence>
<protein>
    <submittedName>
        <fullName evidence="3">Uncharacterized protein</fullName>
    </submittedName>
</protein>
<name>A0AAN9ILY1_CROPI</name>
<feature type="compositionally biased region" description="Polar residues" evidence="2">
    <location>
        <begin position="14"/>
        <end position="27"/>
    </location>
</feature>
<sequence length="505" mass="58251">MEESFDNSDLGCDNGSTMETPFFTPNQKPILPKSGLEPINLDLSLSSGGDSSAAFVNEGSGSSFSSSSYSEVQSSSLSVNTDDKVLPEGVKLKEDYSDLDQEIHSEENRDNILPEREKRSYDELLRKFMKNEKELKVSNDQLQLSEKEIVKLKILIELSEGQCDNVRKELRMKMHDLEYEKGQVLELQNKTDDLEALVTDCCHKIARLEVQLEEAQNQLEASNDEKTKLKEELSRRYFSNHELVTQLSGVKQKLAILEWLRNSGKKATRELEDKIEQYQAVEANHVLEVQKLKAEKDKLHSDNVTLTEKQKLMDSKLKEWESRNDVSERNAKQSEAEKLKQKELHDTQQKFLKGEICRLKEGLDQSKHNLDAVNKEFDRHKQKYDMLMTEKDEANAMFDNVMAELSSRNNQIVNMERELAQLRAQQAELISESETRLNLVNELELKVEELENVVTEQNAVISDRAEEKREAIRQLCFSIEHYKSRYQELLDTFPRRKPGDAVRAS</sequence>
<feature type="coiled-coil region" evidence="1">
    <location>
        <begin position="198"/>
        <end position="236"/>
    </location>
</feature>
<feature type="coiled-coil region" evidence="1">
    <location>
        <begin position="363"/>
        <end position="460"/>
    </location>
</feature>
<proteinExistence type="predicted"/>
<evidence type="ECO:0000313" key="4">
    <source>
        <dbReference type="Proteomes" id="UP001372338"/>
    </source>
</evidence>
<dbReference type="EMBL" id="JAYWIO010000002">
    <property type="protein sequence ID" value="KAK7282448.1"/>
    <property type="molecule type" value="Genomic_DNA"/>
</dbReference>
<gene>
    <name evidence="3" type="ORF">RIF29_11229</name>
</gene>
<feature type="region of interest" description="Disordered" evidence="2">
    <location>
        <begin position="1"/>
        <end position="39"/>
    </location>
</feature>
<evidence type="ECO:0000256" key="1">
    <source>
        <dbReference type="SAM" id="Coils"/>
    </source>
</evidence>
<evidence type="ECO:0000256" key="2">
    <source>
        <dbReference type="SAM" id="MobiDB-lite"/>
    </source>
</evidence>
<dbReference type="PANTHER" id="PTHR47357:SF1">
    <property type="entry name" value="SPINDLE POLE BODY COMPONENT 110"/>
    <property type="match status" value="1"/>
</dbReference>
<feature type="region of interest" description="Disordered" evidence="2">
    <location>
        <begin position="58"/>
        <end position="80"/>
    </location>
</feature>
<accession>A0AAN9ILY1</accession>
<comment type="caution">
    <text evidence="3">The sequence shown here is derived from an EMBL/GenBank/DDBJ whole genome shotgun (WGS) entry which is preliminary data.</text>
</comment>